<keyword evidence="1 7" id="KW-0732">Signal</keyword>
<keyword evidence="6" id="KW-0472">Membrane</keyword>
<dbReference type="InterPro" id="IPR007110">
    <property type="entry name" value="Ig-like_dom"/>
</dbReference>
<dbReference type="InterPro" id="IPR051755">
    <property type="entry name" value="Ig-like_CS_Receptor"/>
</dbReference>
<reference evidence="9" key="1">
    <citation type="submission" date="2018-09" db="EMBL/GenBank/DDBJ databases">
        <title>Common duck and Muscovy duck high density SNP chip.</title>
        <authorList>
            <person name="Vignal A."/>
            <person name="Thebault N."/>
            <person name="Warren W.C."/>
        </authorList>
    </citation>
    <scope>NUCLEOTIDE SEQUENCE [LARGE SCALE GENOMIC DNA]</scope>
</reference>
<reference evidence="9" key="2">
    <citation type="submission" date="2025-08" db="UniProtKB">
        <authorList>
            <consortium name="Ensembl"/>
        </authorList>
    </citation>
    <scope>IDENTIFICATION</scope>
</reference>
<proteinExistence type="predicted"/>
<keyword evidence="2" id="KW-1015">Disulfide bond</keyword>
<feature type="region of interest" description="Disordered" evidence="5">
    <location>
        <begin position="250"/>
        <end position="310"/>
    </location>
</feature>
<feature type="chain" id="PRO_5034736713" description="Ig-like domain-containing protein" evidence="7">
    <location>
        <begin position="31"/>
        <end position="310"/>
    </location>
</feature>
<evidence type="ECO:0000256" key="3">
    <source>
        <dbReference type="ARBA" id="ARBA00023180"/>
    </source>
</evidence>
<sequence length="310" mass="33390">MAALRAALLLARLLLGQLSLVPVWLSGANAQAGQGFQLHQPQKEAFVRVGETLTLSCTVTKGGLNGPVKWLKGWGSGNETIYDQKDPSSRVTRAVYGSNTDFTILISDVRPEDNGTYYCVKFCKTATGDDELYRRGEGTEVVVQGEWGSQYSPAQPHCDHPSLAPALPAARPTLPRAHHPLRAPPCVFTGTSPFPSVEVATAVLFFLLLIFILIFCVYHKKCRGEGQSQGAAGAPAGCCSPIPILSCAGSPGTPRSNVRDAETPRPPQQSREQDKDIHYADLQPLHEAPQRSQSPGTDRSEYASIRAAAK</sequence>
<dbReference type="AlphaFoldDB" id="A0A8C3C9T0"/>
<keyword evidence="10" id="KW-1185">Reference proteome</keyword>
<evidence type="ECO:0000256" key="7">
    <source>
        <dbReference type="SAM" id="SignalP"/>
    </source>
</evidence>
<dbReference type="Ensembl" id="ENSCMMT00000019363.1">
    <property type="protein sequence ID" value="ENSCMMP00000017619.1"/>
    <property type="gene ID" value="ENSCMMG00000011174.1"/>
</dbReference>
<reference evidence="9" key="3">
    <citation type="submission" date="2025-09" db="UniProtKB">
        <authorList>
            <consortium name="Ensembl"/>
        </authorList>
    </citation>
    <scope>IDENTIFICATION</scope>
</reference>
<feature type="signal peptide" evidence="7">
    <location>
        <begin position="1"/>
        <end position="30"/>
    </location>
</feature>
<dbReference type="FunFam" id="2.60.40.10:FF:000295">
    <property type="entry name" value="Tyrosine-protein phosphatase non-receptor type substrate 1"/>
    <property type="match status" value="1"/>
</dbReference>
<dbReference type="SMART" id="SM00409">
    <property type="entry name" value="IG"/>
    <property type="match status" value="1"/>
</dbReference>
<dbReference type="PANTHER" id="PTHR19971">
    <property type="entry name" value="SIGNAL-REGULATORY PROTEIN BETA"/>
    <property type="match status" value="1"/>
</dbReference>
<protein>
    <recommendedName>
        <fullName evidence="8">Ig-like domain-containing protein</fullName>
    </recommendedName>
</protein>
<keyword evidence="6" id="KW-1133">Transmembrane helix</keyword>
<dbReference type="InterPro" id="IPR013783">
    <property type="entry name" value="Ig-like_fold"/>
</dbReference>
<evidence type="ECO:0000256" key="6">
    <source>
        <dbReference type="SAM" id="Phobius"/>
    </source>
</evidence>
<evidence type="ECO:0000259" key="8">
    <source>
        <dbReference type="PROSITE" id="PS50835"/>
    </source>
</evidence>
<feature type="transmembrane region" description="Helical" evidence="6">
    <location>
        <begin position="199"/>
        <end position="218"/>
    </location>
</feature>
<evidence type="ECO:0000256" key="5">
    <source>
        <dbReference type="SAM" id="MobiDB-lite"/>
    </source>
</evidence>
<evidence type="ECO:0000313" key="10">
    <source>
        <dbReference type="Proteomes" id="UP000694556"/>
    </source>
</evidence>
<dbReference type="PROSITE" id="PS50835">
    <property type="entry name" value="IG_LIKE"/>
    <property type="match status" value="1"/>
</dbReference>
<evidence type="ECO:0000256" key="1">
    <source>
        <dbReference type="ARBA" id="ARBA00022729"/>
    </source>
</evidence>
<dbReference type="Pfam" id="PF07686">
    <property type="entry name" value="V-set"/>
    <property type="match status" value="1"/>
</dbReference>
<dbReference type="SMART" id="SM00406">
    <property type="entry name" value="IGv"/>
    <property type="match status" value="1"/>
</dbReference>
<dbReference type="Proteomes" id="UP000694556">
    <property type="component" value="Chromosome 21"/>
</dbReference>
<accession>A0A8C3C9T0</accession>
<dbReference type="InterPro" id="IPR013106">
    <property type="entry name" value="Ig_V-set"/>
</dbReference>
<dbReference type="InterPro" id="IPR036179">
    <property type="entry name" value="Ig-like_dom_sf"/>
</dbReference>
<name>A0A8C3C9T0_CAIMO</name>
<evidence type="ECO:0000256" key="2">
    <source>
        <dbReference type="ARBA" id="ARBA00023157"/>
    </source>
</evidence>
<feature type="domain" description="Ig-like" evidence="8">
    <location>
        <begin position="22"/>
        <end position="119"/>
    </location>
</feature>
<dbReference type="SUPFAM" id="SSF48726">
    <property type="entry name" value="Immunoglobulin"/>
    <property type="match status" value="1"/>
</dbReference>
<keyword evidence="4" id="KW-0393">Immunoglobulin domain</keyword>
<keyword evidence="3" id="KW-0325">Glycoprotein</keyword>
<organism evidence="9 10">
    <name type="scientific">Cairina moschata</name>
    <name type="common">Muscovy duck</name>
    <dbReference type="NCBI Taxonomy" id="8855"/>
    <lineage>
        <taxon>Eukaryota</taxon>
        <taxon>Metazoa</taxon>
        <taxon>Chordata</taxon>
        <taxon>Craniata</taxon>
        <taxon>Vertebrata</taxon>
        <taxon>Euteleostomi</taxon>
        <taxon>Archelosauria</taxon>
        <taxon>Archosauria</taxon>
        <taxon>Dinosauria</taxon>
        <taxon>Saurischia</taxon>
        <taxon>Theropoda</taxon>
        <taxon>Coelurosauria</taxon>
        <taxon>Aves</taxon>
        <taxon>Neognathae</taxon>
        <taxon>Galloanserae</taxon>
        <taxon>Anseriformes</taxon>
        <taxon>Anatidae</taxon>
        <taxon>Anatinae</taxon>
        <taxon>Cairina</taxon>
    </lineage>
</organism>
<dbReference type="Gene3D" id="2.60.40.10">
    <property type="entry name" value="Immunoglobulins"/>
    <property type="match status" value="1"/>
</dbReference>
<evidence type="ECO:0000313" key="9">
    <source>
        <dbReference type="Ensembl" id="ENSCMMP00000017619.1"/>
    </source>
</evidence>
<dbReference type="InterPro" id="IPR003599">
    <property type="entry name" value="Ig_sub"/>
</dbReference>
<keyword evidence="6" id="KW-0812">Transmembrane</keyword>
<evidence type="ECO:0000256" key="4">
    <source>
        <dbReference type="ARBA" id="ARBA00023319"/>
    </source>
</evidence>